<feature type="non-terminal residue" evidence="8">
    <location>
        <position position="1"/>
    </location>
</feature>
<evidence type="ECO:0000256" key="1">
    <source>
        <dbReference type="ARBA" id="ARBA00004049"/>
    </source>
</evidence>
<evidence type="ECO:0000256" key="5">
    <source>
        <dbReference type="ARBA" id="ARBA00023163"/>
    </source>
</evidence>
<keyword evidence="2" id="KW-0805">Transcription regulation</keyword>
<dbReference type="EMBL" id="BNCQ01000014">
    <property type="protein sequence ID" value="GIM03440.1"/>
    <property type="molecule type" value="Genomic_DNA"/>
</dbReference>
<name>A0A8J4GAV3_9CHLO</name>
<evidence type="ECO:0000256" key="6">
    <source>
        <dbReference type="ARBA" id="ARBA00023242"/>
    </source>
</evidence>
<gene>
    <name evidence="8" type="ORF">Vretimale_8204</name>
</gene>
<organism evidence="8 9">
    <name type="scientific">Volvox reticuliferus</name>
    <dbReference type="NCBI Taxonomy" id="1737510"/>
    <lineage>
        <taxon>Eukaryota</taxon>
        <taxon>Viridiplantae</taxon>
        <taxon>Chlorophyta</taxon>
        <taxon>core chlorophytes</taxon>
        <taxon>Chlorophyceae</taxon>
        <taxon>CS clade</taxon>
        <taxon>Chlamydomonadales</taxon>
        <taxon>Volvocaceae</taxon>
        <taxon>Volvox</taxon>
    </lineage>
</organism>
<evidence type="ECO:0000256" key="2">
    <source>
        <dbReference type="ARBA" id="ARBA00023015"/>
    </source>
</evidence>
<proteinExistence type="predicted"/>
<reference evidence="8" key="1">
    <citation type="journal article" date="2021" name="Proc. Natl. Acad. Sci. U.S.A.">
        <title>Three genomes in the algal genus Volvox reveal the fate of a haploid sex-determining region after a transition to homothallism.</title>
        <authorList>
            <person name="Yamamoto K."/>
            <person name="Hamaji T."/>
            <person name="Kawai-Toyooka H."/>
            <person name="Matsuzaki R."/>
            <person name="Takahashi F."/>
            <person name="Nishimura Y."/>
            <person name="Kawachi M."/>
            <person name="Noguchi H."/>
            <person name="Minakuchi Y."/>
            <person name="Umen J.G."/>
            <person name="Toyoda A."/>
            <person name="Nozaki H."/>
        </authorList>
    </citation>
    <scope>NUCLEOTIDE SEQUENCE</scope>
    <source>
        <strain evidence="8">NIES-3785</strain>
    </source>
</reference>
<keyword evidence="6" id="KW-0539">Nucleus</keyword>
<dbReference type="PANTHER" id="PTHR46373">
    <property type="entry name" value="PROTEIN RKD4"/>
    <property type="match status" value="1"/>
</dbReference>
<dbReference type="InterPro" id="IPR044607">
    <property type="entry name" value="RKD-like"/>
</dbReference>
<comment type="caution">
    <text evidence="8">The sequence shown here is derived from an EMBL/GenBank/DDBJ whole genome shotgun (WGS) entry which is preliminary data.</text>
</comment>
<evidence type="ECO:0000256" key="3">
    <source>
        <dbReference type="ARBA" id="ARBA00023054"/>
    </source>
</evidence>
<dbReference type="PROSITE" id="PS51519">
    <property type="entry name" value="RWP_RK"/>
    <property type="match status" value="1"/>
</dbReference>
<comment type="function">
    <text evidence="1">Putative transcription factor.</text>
</comment>
<dbReference type="Pfam" id="PF02042">
    <property type="entry name" value="RWP-RK"/>
    <property type="match status" value="1"/>
</dbReference>
<protein>
    <recommendedName>
        <fullName evidence="7">RWP-RK domain-containing protein</fullName>
    </recommendedName>
</protein>
<dbReference type="InterPro" id="IPR003035">
    <property type="entry name" value="RWP-RK_dom"/>
</dbReference>
<keyword evidence="5" id="KW-0804">Transcription</keyword>
<sequence>AVVAVVEAAADTAAAEAAAAAYVGVGGKARVEEAMVSDDGEAETVSGGLNAGGGGTVPVLGGPGTGPGVATAVAVNYDVGPGGGGIVHSAAASLREQIYSTFDLPVADAARVLGISATELKRRCRRLGISRWPQRKLQSLRRIVQAAETDTSLTEDERKAVVELAARNRDEIMADPDAPLVDLLKTVRQTQYKQSFEKRAAAAAASRRAPPM</sequence>
<evidence type="ECO:0000259" key="7">
    <source>
        <dbReference type="PROSITE" id="PS51519"/>
    </source>
</evidence>
<keyword evidence="4" id="KW-0238">DNA-binding</keyword>
<feature type="domain" description="RWP-RK" evidence="7">
    <location>
        <begin position="77"/>
        <end position="160"/>
    </location>
</feature>
<dbReference type="GO" id="GO:0003700">
    <property type="term" value="F:DNA-binding transcription factor activity"/>
    <property type="evidence" value="ECO:0007669"/>
    <property type="project" value="InterPro"/>
</dbReference>
<evidence type="ECO:0000256" key="4">
    <source>
        <dbReference type="ARBA" id="ARBA00023125"/>
    </source>
</evidence>
<dbReference type="GO" id="GO:0003677">
    <property type="term" value="F:DNA binding"/>
    <property type="evidence" value="ECO:0007669"/>
    <property type="project" value="UniProtKB-KW"/>
</dbReference>
<dbReference type="AlphaFoldDB" id="A0A8J4GAV3"/>
<keyword evidence="3" id="KW-0175">Coiled coil</keyword>
<dbReference type="PANTHER" id="PTHR46373:SF2">
    <property type="entry name" value="RWP-RK DOMAIN-CONTAINING PROTEIN"/>
    <property type="match status" value="1"/>
</dbReference>
<evidence type="ECO:0000313" key="8">
    <source>
        <dbReference type="EMBL" id="GIM03440.1"/>
    </source>
</evidence>
<evidence type="ECO:0000313" key="9">
    <source>
        <dbReference type="Proteomes" id="UP000722791"/>
    </source>
</evidence>
<dbReference type="Proteomes" id="UP000722791">
    <property type="component" value="Unassembled WGS sequence"/>
</dbReference>
<accession>A0A8J4GAV3</accession>